<evidence type="ECO:0000256" key="5">
    <source>
        <dbReference type="ARBA" id="ARBA00022833"/>
    </source>
</evidence>
<organism evidence="8 9">
    <name type="scientific">Hippocampus comes</name>
    <name type="common">Tiger tail seahorse</name>
    <dbReference type="NCBI Taxonomy" id="109280"/>
    <lineage>
        <taxon>Eukaryota</taxon>
        <taxon>Metazoa</taxon>
        <taxon>Chordata</taxon>
        <taxon>Craniata</taxon>
        <taxon>Vertebrata</taxon>
        <taxon>Euteleostomi</taxon>
        <taxon>Actinopterygii</taxon>
        <taxon>Neopterygii</taxon>
        <taxon>Teleostei</taxon>
        <taxon>Neoteleostei</taxon>
        <taxon>Acanthomorphata</taxon>
        <taxon>Syngnathiaria</taxon>
        <taxon>Syngnathiformes</taxon>
        <taxon>Syngnathoidei</taxon>
        <taxon>Syngnathidae</taxon>
        <taxon>Hippocampus</taxon>
    </lineage>
</organism>
<evidence type="ECO:0000256" key="1">
    <source>
        <dbReference type="ARBA" id="ARBA00004123"/>
    </source>
</evidence>
<comment type="subunit">
    <text evidence="2">Monomer.</text>
</comment>
<evidence type="ECO:0000313" key="8">
    <source>
        <dbReference type="Ensembl" id="ENSHCOP00000007998.1"/>
    </source>
</evidence>
<dbReference type="Proteomes" id="UP000264820">
    <property type="component" value="Unplaced"/>
</dbReference>
<keyword evidence="6" id="KW-0539">Nucleus</keyword>
<comment type="subcellular location">
    <subcellularLocation>
        <location evidence="1">Nucleus</location>
    </subcellularLocation>
</comment>
<sequence>MAFVRKTEKAQLHVPDLEELRTVLQTGLEDNFAEVKVSVVECPDLTKEPFNFPVKGKIILYLMSNHS</sequence>
<dbReference type="Pfam" id="PF08925">
    <property type="entry name" value="DUF1907"/>
    <property type="match status" value="1"/>
</dbReference>
<evidence type="ECO:0000256" key="2">
    <source>
        <dbReference type="ARBA" id="ARBA00011245"/>
    </source>
</evidence>
<evidence type="ECO:0000259" key="7">
    <source>
        <dbReference type="Pfam" id="PF08925"/>
    </source>
</evidence>
<dbReference type="Ensembl" id="ENSHCOT00000001062.1">
    <property type="protein sequence ID" value="ENSHCOP00000007998.1"/>
    <property type="gene ID" value="ENSHCOG00000010138.1"/>
</dbReference>
<reference evidence="8" key="2">
    <citation type="submission" date="2025-09" db="UniProtKB">
        <authorList>
            <consortium name="Ensembl"/>
        </authorList>
    </citation>
    <scope>IDENTIFICATION</scope>
</reference>
<dbReference type="GO" id="GO:0005634">
    <property type="term" value="C:nucleus"/>
    <property type="evidence" value="ECO:0007669"/>
    <property type="project" value="UniProtKB-SubCell"/>
</dbReference>
<reference evidence="8" key="1">
    <citation type="submission" date="2025-08" db="UniProtKB">
        <authorList>
            <consortium name="Ensembl"/>
        </authorList>
    </citation>
    <scope>IDENTIFICATION</scope>
</reference>
<dbReference type="GO" id="GO:0016788">
    <property type="term" value="F:hydrolase activity, acting on ester bonds"/>
    <property type="evidence" value="ECO:0007669"/>
    <property type="project" value="TreeGrafter"/>
</dbReference>
<dbReference type="InterPro" id="IPR015021">
    <property type="entry name" value="C11orf54_DUF1907"/>
</dbReference>
<accession>A0A3Q2XSW6</accession>
<dbReference type="AlphaFoldDB" id="A0A3Q2XSW6"/>
<feature type="domain" description="DUF1907" evidence="7">
    <location>
        <begin position="24"/>
        <end position="56"/>
    </location>
</feature>
<dbReference type="SUPFAM" id="SSF117856">
    <property type="entry name" value="AF0104/ALDC/Ptd012-like"/>
    <property type="match status" value="1"/>
</dbReference>
<dbReference type="PANTHER" id="PTHR13204">
    <property type="entry name" value="PTD012 PROTEIN"/>
    <property type="match status" value="1"/>
</dbReference>
<keyword evidence="9" id="KW-1185">Reference proteome</keyword>
<evidence type="ECO:0000256" key="3">
    <source>
        <dbReference type="ARBA" id="ARBA00022723"/>
    </source>
</evidence>
<evidence type="ECO:0000313" key="9">
    <source>
        <dbReference type="Proteomes" id="UP000264820"/>
    </source>
</evidence>
<protein>
    <recommendedName>
        <fullName evidence="7">DUF1907 domain-containing protein</fullName>
    </recommendedName>
</protein>
<dbReference type="PANTHER" id="PTHR13204:SF1">
    <property type="entry name" value="ESTER HYDROLASE C11ORF54"/>
    <property type="match status" value="1"/>
</dbReference>
<dbReference type="GO" id="GO:0008270">
    <property type="term" value="F:zinc ion binding"/>
    <property type="evidence" value="ECO:0007669"/>
    <property type="project" value="TreeGrafter"/>
</dbReference>
<name>A0A3Q2XSW6_HIPCM</name>
<dbReference type="GeneTree" id="ENSGT00390000017214"/>
<keyword evidence="5" id="KW-0862">Zinc</keyword>
<keyword evidence="4" id="KW-0378">Hydrolase</keyword>
<proteinExistence type="predicted"/>
<keyword evidence="3" id="KW-0479">Metal-binding</keyword>
<evidence type="ECO:0000256" key="4">
    <source>
        <dbReference type="ARBA" id="ARBA00022801"/>
    </source>
</evidence>
<evidence type="ECO:0000256" key="6">
    <source>
        <dbReference type="ARBA" id="ARBA00023242"/>
    </source>
</evidence>